<dbReference type="SMART" id="SM00052">
    <property type="entry name" value="EAL"/>
    <property type="match status" value="1"/>
</dbReference>
<keyword evidence="3 6" id="KW-0812">Transmembrane</keyword>
<feature type="transmembrane region" description="Helical" evidence="6">
    <location>
        <begin position="39"/>
        <end position="55"/>
    </location>
</feature>
<evidence type="ECO:0000256" key="3">
    <source>
        <dbReference type="ARBA" id="ARBA00022692"/>
    </source>
</evidence>
<accession>A0ABS6DEJ8</accession>
<dbReference type="PANTHER" id="PTHR33121:SF74">
    <property type="entry name" value="CYCLIC DI-GMP PHOSPHODIESTERASE PDEA-RELATED"/>
    <property type="match status" value="1"/>
</dbReference>
<name>A0ABS6DEJ8_9ENTR</name>
<dbReference type="InterPro" id="IPR050706">
    <property type="entry name" value="Cyclic-di-GMP_PDE-like"/>
</dbReference>
<reference evidence="9" key="1">
    <citation type="submission" date="2023-07" db="EMBL/GenBank/DDBJ databases">
        <title>Cedecea davisae an AmpC producer and its therapeutic implications.</title>
        <authorList>
            <person name="Notter J."/>
        </authorList>
    </citation>
    <scope>NUCLEOTIDE SEQUENCE [LARGE SCALE GENOMIC DNA]</scope>
    <source>
        <strain evidence="9">1</strain>
    </source>
</reference>
<keyword evidence="9" id="KW-1185">Reference proteome</keyword>
<dbReference type="Proteomes" id="UP000686327">
    <property type="component" value="Unassembled WGS sequence"/>
</dbReference>
<dbReference type="EMBL" id="JAGRYU010000008">
    <property type="protein sequence ID" value="MBU4681271.1"/>
    <property type="molecule type" value="Genomic_DNA"/>
</dbReference>
<feature type="transmembrane region" description="Helical" evidence="6">
    <location>
        <begin position="121"/>
        <end position="139"/>
    </location>
</feature>
<evidence type="ECO:0000256" key="4">
    <source>
        <dbReference type="ARBA" id="ARBA00022989"/>
    </source>
</evidence>
<keyword evidence="2" id="KW-1003">Cell membrane</keyword>
<feature type="domain" description="EAL" evidence="7">
    <location>
        <begin position="483"/>
        <end position="733"/>
    </location>
</feature>
<feature type="transmembrane region" description="Helical" evidence="6">
    <location>
        <begin position="285"/>
        <end position="306"/>
    </location>
</feature>
<keyword evidence="4 6" id="KW-1133">Transmembrane helix</keyword>
<evidence type="ECO:0000256" key="6">
    <source>
        <dbReference type="SAM" id="Phobius"/>
    </source>
</evidence>
<evidence type="ECO:0000259" key="7">
    <source>
        <dbReference type="PROSITE" id="PS50883"/>
    </source>
</evidence>
<dbReference type="Pfam" id="PF05231">
    <property type="entry name" value="MASE1"/>
    <property type="match status" value="1"/>
</dbReference>
<evidence type="ECO:0000256" key="5">
    <source>
        <dbReference type="ARBA" id="ARBA00023136"/>
    </source>
</evidence>
<dbReference type="CDD" id="cd01948">
    <property type="entry name" value="EAL"/>
    <property type="match status" value="1"/>
</dbReference>
<evidence type="ECO:0000256" key="1">
    <source>
        <dbReference type="ARBA" id="ARBA00004651"/>
    </source>
</evidence>
<proteinExistence type="predicted"/>
<feature type="transmembrane region" description="Helical" evidence="6">
    <location>
        <begin position="159"/>
        <end position="181"/>
    </location>
</feature>
<feature type="transmembrane region" description="Helical" evidence="6">
    <location>
        <begin position="210"/>
        <end position="228"/>
    </location>
</feature>
<dbReference type="Pfam" id="PF00563">
    <property type="entry name" value="EAL"/>
    <property type="match status" value="1"/>
</dbReference>
<dbReference type="RefSeq" id="WP_216374796.1">
    <property type="nucleotide sequence ID" value="NZ_JAGRYT010000012.1"/>
</dbReference>
<feature type="transmembrane region" description="Helical" evidence="6">
    <location>
        <begin position="234"/>
        <end position="251"/>
    </location>
</feature>
<evidence type="ECO:0000256" key="2">
    <source>
        <dbReference type="ARBA" id="ARBA00022475"/>
    </source>
</evidence>
<feature type="transmembrane region" description="Helical" evidence="6">
    <location>
        <begin position="83"/>
        <end position="101"/>
    </location>
</feature>
<gene>
    <name evidence="8" type="ORF">KC222_04510</name>
</gene>
<protein>
    <submittedName>
        <fullName evidence="8">EAL domain-containing protein</fullName>
    </submittedName>
</protein>
<evidence type="ECO:0000313" key="9">
    <source>
        <dbReference type="Proteomes" id="UP000686327"/>
    </source>
</evidence>
<dbReference type="InterPro" id="IPR001633">
    <property type="entry name" value="EAL_dom"/>
</dbReference>
<comment type="subcellular location">
    <subcellularLocation>
        <location evidence="1">Cell membrane</location>
        <topology evidence="1">Multi-pass membrane protein</topology>
    </subcellularLocation>
</comment>
<keyword evidence="5 6" id="KW-0472">Membrane</keyword>
<sequence length="734" mass="83707">MVIYKMIRKIAIALALCFLFIPFARYISPTTLVDGHKTYLAYLPLSFITAMIIIYGRAVIFPLAAGTLIIYSLLLDLPFVPLAAFVFCLLFPLLLTSLITWRYIGSRWRFGLPNKNTGARFFWLGFIAPFTIKLMMYMMGRVIAYPPELAPFFGGGSAIYMIVDVLNLVVASLIFTPLFYYPLRMLLNPRFAVGFWRRCVRHYRQDKHRLFTPCWLAAWVIYLLMMCSPWHSELISGYLVPLVFVLFTLGIRRLGSRLVSLLWGISAWVLLTYNTGFLQGVNTQYALSFILSVFISFTVCLLYMAISYHKNELMKRIYHLQALTDPLTLLPNLRALEQHISRYPSGALCCLRMANFEFLSRHYGMMMRIYCKKTIARELQPWLLEGEEIFQLPGSELLIFLRGGESEARLTYFVEQLNNKKIQWHNAALEIEYGAAWGVVDTPGELQRTLGQLSYLAEKASGAHRVLGLDSRQAAVSGQTTERVLLLQKVKHALDEEAFELYAQPIVNHQGKGYHEILSRLIVDGQTIGPDKFIPIIAEFNLSTRFDLMVLKKLLVWLANHPGDSRKPRFSVNLMPLTLMQKDIARQIMALFSSFKVPTSAVVIEVTEEQAFSHSETSNHNIALLRENGFRIAIDDFGTGYANYERLKNLQADIIKIDGCFVRDITSDVMDKLIVKSICELAAAKPLTVVAEYVETEEQREILLQLGVQFLQGYLVGRPEPLQLLKNRSPSFSP</sequence>
<dbReference type="PROSITE" id="PS50883">
    <property type="entry name" value="EAL"/>
    <property type="match status" value="1"/>
</dbReference>
<dbReference type="InterPro" id="IPR000160">
    <property type="entry name" value="GGDEF_dom"/>
</dbReference>
<dbReference type="PANTHER" id="PTHR33121">
    <property type="entry name" value="CYCLIC DI-GMP PHOSPHODIESTERASE PDEF"/>
    <property type="match status" value="1"/>
</dbReference>
<evidence type="ECO:0000313" key="8">
    <source>
        <dbReference type="EMBL" id="MBU4681271.1"/>
    </source>
</evidence>
<dbReference type="InterPro" id="IPR007895">
    <property type="entry name" value="MASE1"/>
</dbReference>
<comment type="caution">
    <text evidence="8">The sequence shown here is derived from an EMBL/GenBank/DDBJ whole genome shotgun (WGS) entry which is preliminary data.</text>
</comment>
<feature type="transmembrane region" description="Helical" evidence="6">
    <location>
        <begin position="258"/>
        <end position="279"/>
    </location>
</feature>
<organism evidence="8 9">
    <name type="scientific">Cedecea davisae</name>
    <dbReference type="NCBI Taxonomy" id="158484"/>
    <lineage>
        <taxon>Bacteria</taxon>
        <taxon>Pseudomonadati</taxon>
        <taxon>Pseudomonadota</taxon>
        <taxon>Gammaproteobacteria</taxon>
        <taxon>Enterobacterales</taxon>
        <taxon>Enterobacteriaceae</taxon>
        <taxon>Cedecea</taxon>
    </lineage>
</organism>
<dbReference type="SMART" id="SM00267">
    <property type="entry name" value="GGDEF"/>
    <property type="match status" value="1"/>
</dbReference>